<evidence type="ECO:0000313" key="3">
    <source>
        <dbReference type="Proteomes" id="UP000663868"/>
    </source>
</evidence>
<dbReference type="AlphaFoldDB" id="A0A819B5C4"/>
<evidence type="ECO:0008006" key="4">
    <source>
        <dbReference type="Google" id="ProtNLM"/>
    </source>
</evidence>
<organism evidence="2 3">
    <name type="scientific">Adineta steineri</name>
    <dbReference type="NCBI Taxonomy" id="433720"/>
    <lineage>
        <taxon>Eukaryota</taxon>
        <taxon>Metazoa</taxon>
        <taxon>Spiralia</taxon>
        <taxon>Gnathifera</taxon>
        <taxon>Rotifera</taxon>
        <taxon>Eurotatoria</taxon>
        <taxon>Bdelloidea</taxon>
        <taxon>Adinetida</taxon>
        <taxon>Adinetidae</taxon>
        <taxon>Adineta</taxon>
    </lineage>
</organism>
<protein>
    <recommendedName>
        <fullName evidence="4">Cysteine-rich transmembrane CYSTM domain-containing protein</fullName>
    </recommendedName>
</protein>
<comment type="caution">
    <text evidence="2">The sequence shown here is derived from an EMBL/GenBank/DDBJ whole genome shotgun (WGS) entry which is preliminary data.</text>
</comment>
<evidence type="ECO:0000313" key="1">
    <source>
        <dbReference type="EMBL" id="CAF1399303.1"/>
    </source>
</evidence>
<sequence>MNSNIHQQPSNINQFSIEQENQSIEKSTNSLGNHFPRGLRGGGACFDCLACLCCCCAIEEMACFECCKDC</sequence>
<reference evidence="2" key="1">
    <citation type="submission" date="2021-02" db="EMBL/GenBank/DDBJ databases">
        <authorList>
            <person name="Nowell W R."/>
        </authorList>
    </citation>
    <scope>NUCLEOTIDE SEQUENCE</scope>
</reference>
<name>A0A819B5C4_9BILA</name>
<proteinExistence type="predicted"/>
<accession>A0A819B5C4</accession>
<dbReference type="Proteomes" id="UP000663860">
    <property type="component" value="Unassembled WGS sequence"/>
</dbReference>
<evidence type="ECO:0000313" key="2">
    <source>
        <dbReference type="EMBL" id="CAF3791019.1"/>
    </source>
</evidence>
<dbReference type="EMBL" id="CAJOBB010000996">
    <property type="protein sequence ID" value="CAF3791019.1"/>
    <property type="molecule type" value="Genomic_DNA"/>
</dbReference>
<dbReference type="EMBL" id="CAJNOE010001194">
    <property type="protein sequence ID" value="CAF1399303.1"/>
    <property type="molecule type" value="Genomic_DNA"/>
</dbReference>
<gene>
    <name evidence="1" type="ORF">IZO911_LOCUS39398</name>
    <name evidence="2" type="ORF">KXQ929_LOCUS16457</name>
</gene>
<dbReference type="Proteomes" id="UP000663868">
    <property type="component" value="Unassembled WGS sequence"/>
</dbReference>